<dbReference type="EMBL" id="QGLF01000001">
    <property type="protein sequence ID" value="PWR23432.1"/>
    <property type="molecule type" value="Genomic_DNA"/>
</dbReference>
<gene>
    <name evidence="2" type="ORF">DKG75_02345</name>
</gene>
<dbReference type="RefSeq" id="WP_109919465.1">
    <property type="nucleotide sequence ID" value="NZ_QGLF01000001.1"/>
</dbReference>
<sequence length="132" mass="14482">MTPAPAAEDPALAVLEAGGVEGIRRLLDLLDVIAEERHRLHGGDEQGAVMRLLTRQLLAGDTGGMPLLRLSRQTGIPRETLRRKIGPLLNRGYLRQDEAGRYHCGAPYFTDAAAARERLVKTLQSLFGDTIR</sequence>
<dbReference type="Pfam" id="PF09339">
    <property type="entry name" value="HTH_IclR"/>
    <property type="match status" value="1"/>
</dbReference>
<dbReference type="InterPro" id="IPR036390">
    <property type="entry name" value="WH_DNA-bd_sf"/>
</dbReference>
<reference evidence="3" key="1">
    <citation type="submission" date="2018-05" db="EMBL/GenBank/DDBJ databases">
        <title>Zavarzinia sp. HR-AS.</title>
        <authorList>
            <person name="Lee Y."/>
            <person name="Jeon C.O."/>
        </authorList>
    </citation>
    <scope>NUCLEOTIDE SEQUENCE [LARGE SCALE GENOMIC DNA]</scope>
    <source>
        <strain evidence="3">DSM 1231</strain>
    </source>
</reference>
<evidence type="ECO:0000313" key="2">
    <source>
        <dbReference type="EMBL" id="PWR23432.1"/>
    </source>
</evidence>
<proteinExistence type="predicted"/>
<accession>A0A317EA59</accession>
<dbReference type="InterPro" id="IPR005471">
    <property type="entry name" value="Tscrpt_reg_IclR_N"/>
</dbReference>
<dbReference type="SUPFAM" id="SSF46785">
    <property type="entry name" value="Winged helix' DNA-binding domain"/>
    <property type="match status" value="1"/>
</dbReference>
<dbReference type="GO" id="GO:0003677">
    <property type="term" value="F:DNA binding"/>
    <property type="evidence" value="ECO:0007669"/>
    <property type="project" value="InterPro"/>
</dbReference>
<dbReference type="InterPro" id="IPR036388">
    <property type="entry name" value="WH-like_DNA-bd_sf"/>
</dbReference>
<keyword evidence="3" id="KW-1185">Reference proteome</keyword>
<dbReference type="Gene3D" id="1.10.10.10">
    <property type="entry name" value="Winged helix-like DNA-binding domain superfamily/Winged helix DNA-binding domain"/>
    <property type="match status" value="1"/>
</dbReference>
<organism evidence="2 3">
    <name type="scientific">Zavarzinia compransoris</name>
    <dbReference type="NCBI Taxonomy" id="1264899"/>
    <lineage>
        <taxon>Bacteria</taxon>
        <taxon>Pseudomonadati</taxon>
        <taxon>Pseudomonadota</taxon>
        <taxon>Alphaproteobacteria</taxon>
        <taxon>Rhodospirillales</taxon>
        <taxon>Zavarziniaceae</taxon>
        <taxon>Zavarzinia</taxon>
    </lineage>
</organism>
<protein>
    <recommendedName>
        <fullName evidence="1">HTH iclR-type domain-containing protein</fullName>
    </recommendedName>
</protein>
<feature type="domain" description="HTH iclR-type" evidence="1">
    <location>
        <begin position="20"/>
        <end position="106"/>
    </location>
</feature>
<dbReference type="GO" id="GO:0006355">
    <property type="term" value="P:regulation of DNA-templated transcription"/>
    <property type="evidence" value="ECO:0007669"/>
    <property type="project" value="InterPro"/>
</dbReference>
<name>A0A317EA59_9PROT</name>
<dbReference type="OrthoDB" id="5600162at2"/>
<dbReference type="PROSITE" id="PS51077">
    <property type="entry name" value="HTH_ICLR"/>
    <property type="match status" value="1"/>
</dbReference>
<comment type="caution">
    <text evidence="2">The sequence shown here is derived from an EMBL/GenBank/DDBJ whole genome shotgun (WGS) entry which is preliminary data.</text>
</comment>
<dbReference type="Proteomes" id="UP000246077">
    <property type="component" value="Unassembled WGS sequence"/>
</dbReference>
<dbReference type="AlphaFoldDB" id="A0A317EA59"/>
<evidence type="ECO:0000313" key="3">
    <source>
        <dbReference type="Proteomes" id="UP000246077"/>
    </source>
</evidence>
<evidence type="ECO:0000259" key="1">
    <source>
        <dbReference type="PROSITE" id="PS51077"/>
    </source>
</evidence>